<dbReference type="InterPro" id="IPR000182">
    <property type="entry name" value="GNAT_dom"/>
</dbReference>
<dbReference type="AlphaFoldDB" id="A0A090MSN6"/>
<dbReference type="InterPro" id="IPR016181">
    <property type="entry name" value="Acyl_CoA_acyltransferase"/>
</dbReference>
<dbReference type="OrthoDB" id="7301318at2"/>
<dbReference type="STRING" id="1035.BN961_02650"/>
<dbReference type="CDD" id="cd04301">
    <property type="entry name" value="NAT_SF"/>
    <property type="match status" value="1"/>
</dbReference>
<protein>
    <submittedName>
        <fullName evidence="2">Ribosomal-protein-alanine N-acetyltransferase</fullName>
    </submittedName>
</protein>
<dbReference type="EMBL" id="CCAZ020000001">
    <property type="protein sequence ID" value="CEG09227.1"/>
    <property type="molecule type" value="Genomic_DNA"/>
</dbReference>
<dbReference type="PROSITE" id="PS51186">
    <property type="entry name" value="GNAT"/>
    <property type="match status" value="1"/>
</dbReference>
<evidence type="ECO:0000313" key="3">
    <source>
        <dbReference type="EMBL" id="SUU85158.1"/>
    </source>
</evidence>
<keyword evidence="4" id="KW-1185">Reference proteome</keyword>
<dbReference type="GO" id="GO:0016747">
    <property type="term" value="F:acyltransferase activity, transferring groups other than amino-acyl groups"/>
    <property type="evidence" value="ECO:0007669"/>
    <property type="project" value="InterPro"/>
</dbReference>
<reference evidence="3 5" key="2">
    <citation type="submission" date="2018-06" db="EMBL/GenBank/DDBJ databases">
        <authorList>
            <consortium name="Pathogen Informatics"/>
            <person name="Doyle S."/>
        </authorList>
    </citation>
    <scope>NUCLEOTIDE SEQUENCE [LARGE SCALE GENOMIC DNA]</scope>
    <source>
        <strain evidence="3 5">NCTC12722</strain>
    </source>
</reference>
<evidence type="ECO:0000313" key="4">
    <source>
        <dbReference type="Proteomes" id="UP000035762"/>
    </source>
</evidence>
<dbReference type="Proteomes" id="UP000035762">
    <property type="component" value="Unassembled WGS sequence"/>
</dbReference>
<dbReference type="PANTHER" id="PTHR43617">
    <property type="entry name" value="L-AMINO ACID N-ACETYLTRANSFERASE"/>
    <property type="match status" value="1"/>
</dbReference>
<reference evidence="2 4" key="1">
    <citation type="journal article" date="2014" name="Genome Announc.">
        <title>Genome Sequence of Afipia felis Strain 76713, Isolated in Hospital Water Using an Amoeba Co-Culture Procedure.</title>
        <authorList>
            <person name="Benamar S."/>
            <person name="La Scola B."/>
            <person name="Croce O."/>
        </authorList>
    </citation>
    <scope>NUCLEOTIDE SEQUENCE [LARGE SCALE GENOMIC DNA]</scope>
    <source>
        <strain evidence="2 4">76713</strain>
    </source>
</reference>
<dbReference type="RefSeq" id="WP_002715983.1">
    <property type="nucleotide sequence ID" value="NZ_CCAZ020000001.1"/>
</dbReference>
<sequence>MTKGDIWHEPNAGSSQGGTVGAWGAGNVTSFSLVVRKAMATDSDALAVLADIAGGETLAFIARGIDPTADARAIYCKMIASETGLFSYRNCLAAESNGKVIGLANAFPARIIDNDRSMTLTAREEHLEARTRLNDSRSYLLNNIAVNPAWRRKGVGVRLVEAVIAEAKRQGFRSVTLHVWADNTRAIAFYRVLGFRSVRRANIPWHPELPHVGGSLLFRLNLR</sequence>
<dbReference type="Proteomes" id="UP000254343">
    <property type="component" value="Unassembled WGS sequence"/>
</dbReference>
<dbReference type="Pfam" id="PF00583">
    <property type="entry name" value="Acetyltransf_1"/>
    <property type="match status" value="1"/>
</dbReference>
<gene>
    <name evidence="2" type="ORF">BN961_02650</name>
    <name evidence="3" type="ORF">NCTC12722_02367</name>
</gene>
<organism evidence="2 4">
    <name type="scientific">Afipia felis</name>
    <name type="common">Cat scratch disease bacillus</name>
    <dbReference type="NCBI Taxonomy" id="1035"/>
    <lineage>
        <taxon>Bacteria</taxon>
        <taxon>Pseudomonadati</taxon>
        <taxon>Pseudomonadota</taxon>
        <taxon>Alphaproteobacteria</taxon>
        <taxon>Hyphomicrobiales</taxon>
        <taxon>Nitrobacteraceae</taxon>
        <taxon>Afipia</taxon>
    </lineage>
</organism>
<evidence type="ECO:0000313" key="5">
    <source>
        <dbReference type="Proteomes" id="UP000254343"/>
    </source>
</evidence>
<dbReference type="InterPro" id="IPR050276">
    <property type="entry name" value="MshD_Acetyltransferase"/>
</dbReference>
<evidence type="ECO:0000313" key="2">
    <source>
        <dbReference type="EMBL" id="CEG09227.1"/>
    </source>
</evidence>
<dbReference type="EMBL" id="UIGB01000001">
    <property type="protein sequence ID" value="SUU85158.1"/>
    <property type="molecule type" value="Genomic_DNA"/>
</dbReference>
<proteinExistence type="predicted"/>
<feature type="domain" description="N-acetyltransferase" evidence="1">
    <location>
        <begin position="33"/>
        <end position="223"/>
    </location>
</feature>
<dbReference type="Gene3D" id="3.40.630.30">
    <property type="match status" value="1"/>
</dbReference>
<evidence type="ECO:0000259" key="1">
    <source>
        <dbReference type="PROSITE" id="PS51186"/>
    </source>
</evidence>
<keyword evidence="2" id="KW-0808">Transferase</keyword>
<dbReference type="SUPFAM" id="SSF55729">
    <property type="entry name" value="Acyl-CoA N-acyltransferases (Nat)"/>
    <property type="match status" value="1"/>
</dbReference>
<accession>A0A090MSN6</accession>
<name>A0A090MSN6_AFIFE</name>